<dbReference type="AlphaFoldDB" id="A0AAW0DLN3"/>
<evidence type="ECO:0000259" key="2">
    <source>
        <dbReference type="PROSITE" id="PS50097"/>
    </source>
</evidence>
<gene>
    <name evidence="3" type="ORF">R3P38DRAFT_2860658</name>
</gene>
<dbReference type="CDD" id="cd18186">
    <property type="entry name" value="BTB_POZ_ZBTB_KLHL-like"/>
    <property type="match status" value="1"/>
</dbReference>
<evidence type="ECO:0000256" key="1">
    <source>
        <dbReference type="SAM" id="MobiDB-lite"/>
    </source>
</evidence>
<reference evidence="3 4" key="1">
    <citation type="journal article" date="2024" name="J Genomics">
        <title>Draft genome sequencing and assembly of Favolaschia claudopus CIRM-BRFM 2984 isolated from oak limbs.</title>
        <authorList>
            <person name="Navarro D."/>
            <person name="Drula E."/>
            <person name="Chaduli D."/>
            <person name="Cazenave R."/>
            <person name="Ahrendt S."/>
            <person name="Wang J."/>
            <person name="Lipzen A."/>
            <person name="Daum C."/>
            <person name="Barry K."/>
            <person name="Grigoriev I.V."/>
            <person name="Favel A."/>
            <person name="Rosso M.N."/>
            <person name="Martin F."/>
        </authorList>
    </citation>
    <scope>NUCLEOTIDE SEQUENCE [LARGE SCALE GENOMIC DNA]</scope>
    <source>
        <strain evidence="3 4">CIRM-BRFM 2984</strain>
    </source>
</reference>
<dbReference type="Proteomes" id="UP001362999">
    <property type="component" value="Unassembled WGS sequence"/>
</dbReference>
<protein>
    <submittedName>
        <fullName evidence="3">BTB domain-containing protein</fullName>
    </submittedName>
</protein>
<dbReference type="PROSITE" id="PS50097">
    <property type="entry name" value="BTB"/>
    <property type="match status" value="1"/>
</dbReference>
<keyword evidence="4" id="KW-1185">Reference proteome</keyword>
<sequence>MSIESQPLSRIRPRSNSTDAAIEPPAQRQRRSGTPIQASSSIVTVPKDEKFFRPDGDCIVQVENTLFKIHRYHLLEDSESSVFQSMFSLPTGSEPSQGQSVEDPIVLSGDTAAQFRAYLSFVYSLPIQTQINRASMDDLPRLTDIIPFAHKYLLQNCLVWALESMKHVLKNSTVLVPEEQYLKVLGATNLCAPTYASICDSISGLLIAEWMAEIRTDLNRIGHALEAAETFHQREFLVDLYTLALEILSAAPDPAALLKAGGSLSGIGTLHQLRIFSGGWLISQSLERFLKAPPNNIHLATCPPQSFCRRVVDAIWRKERLQIATAGSGQNLQTFGAACKKLDRFRSGVVSNLEEYVARTPLPNPCAMVREMNYTFGTFKGTMMDELFTLP</sequence>
<accession>A0AAW0DLN3</accession>
<dbReference type="EMBL" id="JAWWNJ010000007">
    <property type="protein sequence ID" value="KAK7052497.1"/>
    <property type="molecule type" value="Genomic_DNA"/>
</dbReference>
<feature type="region of interest" description="Disordered" evidence="1">
    <location>
        <begin position="1"/>
        <end position="40"/>
    </location>
</feature>
<feature type="domain" description="BTB" evidence="2">
    <location>
        <begin position="56"/>
        <end position="131"/>
    </location>
</feature>
<name>A0AAW0DLN3_9AGAR</name>
<dbReference type="SUPFAM" id="SSF54695">
    <property type="entry name" value="POZ domain"/>
    <property type="match status" value="1"/>
</dbReference>
<dbReference type="InterPro" id="IPR000210">
    <property type="entry name" value="BTB/POZ_dom"/>
</dbReference>
<evidence type="ECO:0000313" key="3">
    <source>
        <dbReference type="EMBL" id="KAK7052497.1"/>
    </source>
</evidence>
<evidence type="ECO:0000313" key="4">
    <source>
        <dbReference type="Proteomes" id="UP001362999"/>
    </source>
</evidence>
<feature type="compositionally biased region" description="Polar residues" evidence="1">
    <location>
        <begin position="1"/>
        <end position="19"/>
    </location>
</feature>
<dbReference type="InterPro" id="IPR011333">
    <property type="entry name" value="SKP1/BTB/POZ_sf"/>
</dbReference>
<proteinExistence type="predicted"/>
<dbReference type="Pfam" id="PF00651">
    <property type="entry name" value="BTB"/>
    <property type="match status" value="1"/>
</dbReference>
<comment type="caution">
    <text evidence="3">The sequence shown here is derived from an EMBL/GenBank/DDBJ whole genome shotgun (WGS) entry which is preliminary data.</text>
</comment>
<organism evidence="3 4">
    <name type="scientific">Favolaschia claudopus</name>
    <dbReference type="NCBI Taxonomy" id="2862362"/>
    <lineage>
        <taxon>Eukaryota</taxon>
        <taxon>Fungi</taxon>
        <taxon>Dikarya</taxon>
        <taxon>Basidiomycota</taxon>
        <taxon>Agaricomycotina</taxon>
        <taxon>Agaricomycetes</taxon>
        <taxon>Agaricomycetidae</taxon>
        <taxon>Agaricales</taxon>
        <taxon>Marasmiineae</taxon>
        <taxon>Mycenaceae</taxon>
        <taxon>Favolaschia</taxon>
    </lineage>
</organism>
<dbReference type="Gene3D" id="3.30.710.10">
    <property type="entry name" value="Potassium Channel Kv1.1, Chain A"/>
    <property type="match status" value="1"/>
</dbReference>